<dbReference type="InterPro" id="IPR005840">
    <property type="entry name" value="Ribosomal_uS12_MeSTrfase_RimO"/>
</dbReference>
<dbReference type="GO" id="GO:0005829">
    <property type="term" value="C:cytosol"/>
    <property type="evidence" value="ECO:0007669"/>
    <property type="project" value="TreeGrafter"/>
</dbReference>
<dbReference type="SFLD" id="SFLDG01082">
    <property type="entry name" value="B12-binding_domain_containing"/>
    <property type="match status" value="1"/>
</dbReference>
<organism evidence="12 13">
    <name type="scientific">Geothermobacter hydrogeniphilus</name>
    <dbReference type="NCBI Taxonomy" id="1969733"/>
    <lineage>
        <taxon>Bacteria</taxon>
        <taxon>Pseudomonadati</taxon>
        <taxon>Thermodesulfobacteriota</taxon>
        <taxon>Desulfuromonadia</taxon>
        <taxon>Desulfuromonadales</taxon>
        <taxon>Geothermobacteraceae</taxon>
        <taxon>Geothermobacter</taxon>
    </lineage>
</organism>
<dbReference type="InterPro" id="IPR023404">
    <property type="entry name" value="rSAM_horseshoe"/>
</dbReference>
<evidence type="ECO:0000256" key="8">
    <source>
        <dbReference type="HAMAP-Rule" id="MF_01865"/>
    </source>
</evidence>
<evidence type="ECO:0000259" key="11">
    <source>
        <dbReference type="PROSITE" id="PS51918"/>
    </source>
</evidence>
<comment type="catalytic activity">
    <reaction evidence="8">
        <text>L-aspartate(89)-[ribosomal protein uS12]-hydrogen + (sulfur carrier)-SH + AH2 + 2 S-adenosyl-L-methionine = 3-methylsulfanyl-L-aspartate(89)-[ribosomal protein uS12]-hydrogen + (sulfur carrier)-H + 5'-deoxyadenosine + L-methionine + A + S-adenosyl-L-homocysteine + 2 H(+)</text>
        <dbReference type="Rhea" id="RHEA:37087"/>
        <dbReference type="Rhea" id="RHEA-COMP:10460"/>
        <dbReference type="Rhea" id="RHEA-COMP:10461"/>
        <dbReference type="Rhea" id="RHEA-COMP:14737"/>
        <dbReference type="Rhea" id="RHEA-COMP:14739"/>
        <dbReference type="ChEBI" id="CHEBI:13193"/>
        <dbReference type="ChEBI" id="CHEBI:15378"/>
        <dbReference type="ChEBI" id="CHEBI:17319"/>
        <dbReference type="ChEBI" id="CHEBI:17499"/>
        <dbReference type="ChEBI" id="CHEBI:29917"/>
        <dbReference type="ChEBI" id="CHEBI:29961"/>
        <dbReference type="ChEBI" id="CHEBI:57844"/>
        <dbReference type="ChEBI" id="CHEBI:57856"/>
        <dbReference type="ChEBI" id="CHEBI:59789"/>
        <dbReference type="ChEBI" id="CHEBI:64428"/>
        <dbReference type="ChEBI" id="CHEBI:73599"/>
        <dbReference type="EC" id="2.8.4.4"/>
    </reaction>
</comment>
<dbReference type="InterPro" id="IPR006638">
    <property type="entry name" value="Elp3/MiaA/NifB-like_rSAM"/>
</dbReference>
<keyword evidence="7 8" id="KW-0411">Iron-sulfur</keyword>
<evidence type="ECO:0000256" key="7">
    <source>
        <dbReference type="ARBA" id="ARBA00023014"/>
    </source>
</evidence>
<dbReference type="PANTHER" id="PTHR43837:SF1">
    <property type="entry name" value="RIBOSOMAL PROTEIN US12 METHYLTHIOTRANSFERASE RIMO"/>
    <property type="match status" value="1"/>
</dbReference>
<dbReference type="OrthoDB" id="9805215at2"/>
<dbReference type="CDD" id="cd01335">
    <property type="entry name" value="Radical_SAM"/>
    <property type="match status" value="1"/>
</dbReference>
<comment type="subcellular location">
    <subcellularLocation>
        <location evidence="8">Cytoplasm</location>
    </subcellularLocation>
</comment>
<keyword evidence="3 8" id="KW-0808">Transferase</keyword>
<dbReference type="HAMAP" id="MF_01865">
    <property type="entry name" value="MTTase_RimO"/>
    <property type="match status" value="1"/>
</dbReference>
<dbReference type="InterPro" id="IPR012340">
    <property type="entry name" value="NA-bd_OB-fold"/>
</dbReference>
<comment type="similarity">
    <text evidence="8">Belongs to the methylthiotransferase family. RimO subfamily.</text>
</comment>
<dbReference type="Gene3D" id="3.40.50.12160">
    <property type="entry name" value="Methylthiotransferase, N-terminal domain"/>
    <property type="match status" value="1"/>
</dbReference>
<dbReference type="InterPro" id="IPR002792">
    <property type="entry name" value="TRAM_dom"/>
</dbReference>
<comment type="caution">
    <text evidence="12">The sequence shown here is derived from an EMBL/GenBank/DDBJ whole genome shotgun (WGS) entry which is preliminary data.</text>
</comment>
<dbReference type="GO" id="GO:0103039">
    <property type="term" value="F:protein methylthiotransferase activity"/>
    <property type="evidence" value="ECO:0007669"/>
    <property type="project" value="UniProtKB-EC"/>
</dbReference>
<name>A0A2K2HEU7_9BACT</name>
<dbReference type="GO" id="GO:0051539">
    <property type="term" value="F:4 iron, 4 sulfur cluster binding"/>
    <property type="evidence" value="ECO:0007669"/>
    <property type="project" value="UniProtKB-UniRule"/>
</dbReference>
<proteinExistence type="inferred from homology"/>
<keyword evidence="6 8" id="KW-0408">Iron</keyword>
<keyword evidence="4 8" id="KW-0949">S-adenosyl-L-methionine</keyword>
<dbReference type="InterPro" id="IPR020612">
    <property type="entry name" value="Methylthiotransferase_CS"/>
</dbReference>
<feature type="binding site" evidence="8">
    <location>
        <position position="161"/>
    </location>
    <ligand>
        <name>[4Fe-4S] cluster</name>
        <dbReference type="ChEBI" id="CHEBI:49883"/>
        <label>2</label>
        <note>4Fe-4S-S-AdoMet</note>
    </ligand>
</feature>
<dbReference type="RefSeq" id="WP_103113922.1">
    <property type="nucleotide sequence ID" value="NZ_PPFX01000001.1"/>
</dbReference>
<accession>A0A2K2HEU7</accession>
<feature type="binding site" evidence="8">
    <location>
        <position position="164"/>
    </location>
    <ligand>
        <name>[4Fe-4S] cluster</name>
        <dbReference type="ChEBI" id="CHEBI:49883"/>
        <label>2</label>
        <note>4Fe-4S-S-AdoMet</note>
    </ligand>
</feature>
<dbReference type="SMART" id="SM00729">
    <property type="entry name" value="Elp3"/>
    <property type="match status" value="1"/>
</dbReference>
<dbReference type="EMBL" id="PPFX01000001">
    <property type="protein sequence ID" value="PNU21808.1"/>
    <property type="molecule type" value="Genomic_DNA"/>
</dbReference>
<dbReference type="GO" id="GO:0005840">
    <property type="term" value="C:ribosome"/>
    <property type="evidence" value="ECO:0007669"/>
    <property type="project" value="UniProtKB-KW"/>
</dbReference>
<evidence type="ECO:0000256" key="1">
    <source>
        <dbReference type="ARBA" id="ARBA00022485"/>
    </source>
</evidence>
<evidence type="ECO:0000256" key="2">
    <source>
        <dbReference type="ARBA" id="ARBA00022490"/>
    </source>
</evidence>
<evidence type="ECO:0000256" key="3">
    <source>
        <dbReference type="ARBA" id="ARBA00022679"/>
    </source>
</evidence>
<dbReference type="Pfam" id="PF18693">
    <property type="entry name" value="TRAM_2"/>
    <property type="match status" value="1"/>
</dbReference>
<dbReference type="PROSITE" id="PS51918">
    <property type="entry name" value="RADICAL_SAM"/>
    <property type="match status" value="1"/>
</dbReference>
<evidence type="ECO:0000256" key="6">
    <source>
        <dbReference type="ARBA" id="ARBA00023004"/>
    </source>
</evidence>
<dbReference type="InterPro" id="IPR013848">
    <property type="entry name" value="Methylthiotransferase_N"/>
</dbReference>
<dbReference type="PROSITE" id="PS50926">
    <property type="entry name" value="TRAM"/>
    <property type="match status" value="1"/>
</dbReference>
<dbReference type="InterPro" id="IPR058240">
    <property type="entry name" value="rSAM_sf"/>
</dbReference>
<feature type="binding site" evidence="8">
    <location>
        <position position="12"/>
    </location>
    <ligand>
        <name>[4Fe-4S] cluster</name>
        <dbReference type="ChEBI" id="CHEBI:49883"/>
        <label>1</label>
    </ligand>
</feature>
<comment type="function">
    <text evidence="8">Catalyzes the methylthiolation of an aspartic acid residue of ribosomal protein uS12.</text>
</comment>
<evidence type="ECO:0000256" key="4">
    <source>
        <dbReference type="ARBA" id="ARBA00022691"/>
    </source>
</evidence>
<sequence>MTYKVSLVSLGCPKNLVDAEVMLGHLPAERFQIVTDEAKADIIIVNTCSFIQDAKEESIQTILEVADYKQTGNCRLLAVTGCLPQRYRDELAAELPEVDLFMGTGDAPRIVELLDRALGDGERVEAVGLPDFLYDHATPRVKSSPHYSAYVKIAEGCANHCSYCVIPRLRGTLRSRAVPSVVEEVRRLVSQGVKEINLIAQDVTAFGAEREDGVRLVDLLRELVAIEDLQWLRLLYAYPDGIDDELLDLIAGEEKICKYIDIPLQHIDDAILAHMNRRIDEQGTRALIERIRQRVPGVTLRTSFIVGFPGETQEQFDKLLAYVREGHFERVGVFRYSREEGTPAAALPDQVPERTKKSRYSKLMKAQARVSFRRNRELVGRIEPVLIEGYSEETDLLLQGRSVRQAPDVDGMVYITDGQANVGDIVPLRITDSSEYDLIGEIVDAE</sequence>
<feature type="domain" description="Radical SAM core" evidence="11">
    <location>
        <begin position="143"/>
        <end position="373"/>
    </location>
</feature>
<evidence type="ECO:0000259" key="10">
    <source>
        <dbReference type="PROSITE" id="PS51449"/>
    </source>
</evidence>
<dbReference type="Pfam" id="PF00919">
    <property type="entry name" value="UPF0004"/>
    <property type="match status" value="1"/>
</dbReference>
<gene>
    <name evidence="8 12" type="primary">rimO</name>
    <name evidence="12" type="ORF">C2E25_00845</name>
</gene>
<dbReference type="InterPro" id="IPR005839">
    <property type="entry name" value="Methylthiotransferase"/>
</dbReference>
<keyword evidence="5 8" id="KW-0479">Metal-binding</keyword>
<feature type="domain" description="TRAM" evidence="9">
    <location>
        <begin position="376"/>
        <end position="444"/>
    </location>
</feature>
<comment type="cofactor">
    <cofactor evidence="8">
        <name>[4Fe-4S] cluster</name>
        <dbReference type="ChEBI" id="CHEBI:49883"/>
    </cofactor>
    <text evidence="8">Binds 2 [4Fe-4S] clusters. One cluster is coordinated with 3 cysteines and an exchangeable S-adenosyl-L-methionine.</text>
</comment>
<feature type="binding site" evidence="8">
    <location>
        <position position="157"/>
    </location>
    <ligand>
        <name>[4Fe-4S] cluster</name>
        <dbReference type="ChEBI" id="CHEBI:49883"/>
        <label>2</label>
        <note>4Fe-4S-S-AdoMet</note>
    </ligand>
</feature>
<keyword evidence="1 8" id="KW-0004">4Fe-4S</keyword>
<protein>
    <recommendedName>
        <fullName evidence="8">Ribosomal protein uS12 methylthiotransferase RimO</fullName>
        <shortName evidence="8">uS12 MTTase</shortName>
        <shortName evidence="8">uS12 methylthiotransferase</shortName>
        <ecNumber evidence="8">2.8.4.4</ecNumber>
    </recommendedName>
    <alternativeName>
        <fullName evidence="8">Ribosomal protein uS12 (aspartate-C(3))-methylthiotransferase</fullName>
    </alternativeName>
    <alternativeName>
        <fullName evidence="8">Ribosome maturation factor RimO</fullName>
    </alternativeName>
</protein>
<dbReference type="Pfam" id="PF04055">
    <property type="entry name" value="Radical_SAM"/>
    <property type="match status" value="1"/>
</dbReference>
<dbReference type="SFLD" id="SFLDS00029">
    <property type="entry name" value="Radical_SAM"/>
    <property type="match status" value="1"/>
</dbReference>
<dbReference type="Gene3D" id="2.40.50.140">
    <property type="entry name" value="Nucleic acid-binding proteins"/>
    <property type="match status" value="1"/>
</dbReference>
<evidence type="ECO:0000313" key="13">
    <source>
        <dbReference type="Proteomes" id="UP000236340"/>
    </source>
</evidence>
<dbReference type="Gene3D" id="3.80.30.20">
    <property type="entry name" value="tm_1862 like domain"/>
    <property type="match status" value="1"/>
</dbReference>
<dbReference type="FunFam" id="3.80.30.20:FF:000001">
    <property type="entry name" value="tRNA-2-methylthio-N(6)-dimethylallyladenosine synthase 2"/>
    <property type="match status" value="1"/>
</dbReference>
<feature type="binding site" evidence="8">
    <location>
        <position position="82"/>
    </location>
    <ligand>
        <name>[4Fe-4S] cluster</name>
        <dbReference type="ChEBI" id="CHEBI:49883"/>
        <label>1</label>
    </ligand>
</feature>
<keyword evidence="12" id="KW-0687">Ribonucleoprotein</keyword>
<feature type="binding site" evidence="8">
    <location>
        <position position="48"/>
    </location>
    <ligand>
        <name>[4Fe-4S] cluster</name>
        <dbReference type="ChEBI" id="CHEBI:49883"/>
        <label>1</label>
    </ligand>
</feature>
<keyword evidence="2 8" id="KW-0963">Cytoplasm</keyword>
<dbReference type="NCBIfam" id="TIGR00089">
    <property type="entry name" value="MiaB/RimO family radical SAM methylthiotransferase"/>
    <property type="match status" value="1"/>
</dbReference>
<dbReference type="GO" id="GO:0006400">
    <property type="term" value="P:tRNA modification"/>
    <property type="evidence" value="ECO:0007669"/>
    <property type="project" value="InterPro"/>
</dbReference>
<evidence type="ECO:0000259" key="9">
    <source>
        <dbReference type="PROSITE" id="PS50926"/>
    </source>
</evidence>
<dbReference type="SUPFAM" id="SSF102114">
    <property type="entry name" value="Radical SAM enzymes"/>
    <property type="match status" value="1"/>
</dbReference>
<dbReference type="InterPro" id="IPR038135">
    <property type="entry name" value="Methylthiotransferase_N_sf"/>
</dbReference>
<dbReference type="SFLD" id="SFLDG01061">
    <property type="entry name" value="methylthiotransferase"/>
    <property type="match status" value="1"/>
</dbReference>
<dbReference type="PANTHER" id="PTHR43837">
    <property type="entry name" value="RIBOSOMAL PROTEIN S12 METHYLTHIOTRANSFERASE RIMO"/>
    <property type="match status" value="1"/>
</dbReference>
<dbReference type="SFLD" id="SFLDF00274">
    <property type="entry name" value="ribosomal_protein_S12_methylth"/>
    <property type="match status" value="1"/>
</dbReference>
<dbReference type="GO" id="GO:0046872">
    <property type="term" value="F:metal ion binding"/>
    <property type="evidence" value="ECO:0007669"/>
    <property type="project" value="UniProtKB-KW"/>
</dbReference>
<dbReference type="InterPro" id="IPR007197">
    <property type="entry name" value="rSAM"/>
</dbReference>
<dbReference type="AlphaFoldDB" id="A0A2K2HEU7"/>
<evidence type="ECO:0000256" key="5">
    <source>
        <dbReference type="ARBA" id="ARBA00022723"/>
    </source>
</evidence>
<evidence type="ECO:0000313" key="12">
    <source>
        <dbReference type="EMBL" id="PNU21808.1"/>
    </source>
</evidence>
<dbReference type="EC" id="2.8.4.4" evidence="8"/>
<dbReference type="PROSITE" id="PS01278">
    <property type="entry name" value="MTTASE_RADICAL"/>
    <property type="match status" value="1"/>
</dbReference>
<dbReference type="GO" id="GO:0035599">
    <property type="term" value="F:aspartic acid methylthiotransferase activity"/>
    <property type="evidence" value="ECO:0007669"/>
    <property type="project" value="TreeGrafter"/>
</dbReference>
<dbReference type="NCBIfam" id="TIGR01125">
    <property type="entry name" value="30S ribosomal protein S12 methylthiotransferase RimO"/>
    <property type="match status" value="1"/>
</dbReference>
<dbReference type="PROSITE" id="PS51449">
    <property type="entry name" value="MTTASE_N"/>
    <property type="match status" value="1"/>
</dbReference>
<feature type="domain" description="MTTase N-terminal" evidence="10">
    <location>
        <begin position="3"/>
        <end position="119"/>
    </location>
</feature>
<reference evidence="12 13" key="1">
    <citation type="journal article" date="2018" name="Genome Announc.">
        <title>Genome Sequence of Geothermobacter sp. HR-1 Iron Reducer from the Loihi Seamount.</title>
        <authorList>
            <person name="Smith H."/>
            <person name="Abuyen K."/>
            <person name="Tremblay J."/>
            <person name="Savalia P."/>
            <person name="Perez-Rodriguez I."/>
            <person name="Emerson D."/>
            <person name="Tully B."/>
            <person name="Amend J."/>
        </authorList>
    </citation>
    <scope>NUCLEOTIDE SEQUENCE [LARGE SCALE GENOMIC DNA]</scope>
    <source>
        <strain evidence="12 13">HR-1</strain>
    </source>
</reference>
<keyword evidence="12" id="KW-0689">Ribosomal protein</keyword>
<dbReference type="Proteomes" id="UP000236340">
    <property type="component" value="Unassembled WGS sequence"/>
</dbReference>